<organism evidence="3 4">
    <name type="scientific">Ambispora leptoticha</name>
    <dbReference type="NCBI Taxonomy" id="144679"/>
    <lineage>
        <taxon>Eukaryota</taxon>
        <taxon>Fungi</taxon>
        <taxon>Fungi incertae sedis</taxon>
        <taxon>Mucoromycota</taxon>
        <taxon>Glomeromycotina</taxon>
        <taxon>Glomeromycetes</taxon>
        <taxon>Archaeosporales</taxon>
        <taxon>Ambisporaceae</taxon>
        <taxon>Ambispora</taxon>
    </lineage>
</organism>
<dbReference type="Pfam" id="PF00505">
    <property type="entry name" value="HMG_box"/>
    <property type="match status" value="1"/>
</dbReference>
<feature type="domain" description="HMG box" evidence="2">
    <location>
        <begin position="29"/>
        <end position="97"/>
    </location>
</feature>
<dbReference type="EMBL" id="CAJVPS010006678">
    <property type="protein sequence ID" value="CAG8627932.1"/>
    <property type="molecule type" value="Genomic_DNA"/>
</dbReference>
<dbReference type="GO" id="GO:0003677">
    <property type="term" value="F:DNA binding"/>
    <property type="evidence" value="ECO:0007669"/>
    <property type="project" value="UniProtKB-UniRule"/>
</dbReference>
<proteinExistence type="predicted"/>
<keyword evidence="1" id="KW-0539">Nucleus</keyword>
<accession>A0A9N9D4Y6</accession>
<evidence type="ECO:0000313" key="3">
    <source>
        <dbReference type="EMBL" id="CAG8627932.1"/>
    </source>
</evidence>
<name>A0A9N9D4Y6_9GLOM</name>
<dbReference type="Proteomes" id="UP000789508">
    <property type="component" value="Unassembled WGS sequence"/>
</dbReference>
<keyword evidence="1" id="KW-0238">DNA-binding</keyword>
<reference evidence="3" key="1">
    <citation type="submission" date="2021-06" db="EMBL/GenBank/DDBJ databases">
        <authorList>
            <person name="Kallberg Y."/>
            <person name="Tangrot J."/>
            <person name="Rosling A."/>
        </authorList>
    </citation>
    <scope>NUCLEOTIDE SEQUENCE</scope>
    <source>
        <strain evidence="3">FL130A</strain>
    </source>
</reference>
<dbReference type="InterPro" id="IPR009071">
    <property type="entry name" value="HMG_box_dom"/>
</dbReference>
<dbReference type="SUPFAM" id="SSF47095">
    <property type="entry name" value="HMG-box"/>
    <property type="match status" value="1"/>
</dbReference>
<dbReference type="GO" id="GO:0005634">
    <property type="term" value="C:nucleus"/>
    <property type="evidence" value="ECO:0007669"/>
    <property type="project" value="UniProtKB-UniRule"/>
</dbReference>
<evidence type="ECO:0000313" key="4">
    <source>
        <dbReference type="Proteomes" id="UP000789508"/>
    </source>
</evidence>
<gene>
    <name evidence="3" type="ORF">ALEPTO_LOCUS9241</name>
</gene>
<protein>
    <submittedName>
        <fullName evidence="3">8818_t:CDS:1</fullName>
    </submittedName>
</protein>
<evidence type="ECO:0000256" key="1">
    <source>
        <dbReference type="PROSITE-ProRule" id="PRU00267"/>
    </source>
</evidence>
<comment type="caution">
    <text evidence="3">The sequence shown here is derived from an EMBL/GenBank/DDBJ whole genome shotgun (WGS) entry which is preliminary data.</text>
</comment>
<feature type="DNA-binding region" description="HMG box" evidence="1">
    <location>
        <begin position="29"/>
        <end position="97"/>
    </location>
</feature>
<evidence type="ECO:0000259" key="2">
    <source>
        <dbReference type="PROSITE" id="PS50118"/>
    </source>
</evidence>
<dbReference type="AlphaFoldDB" id="A0A9N9D4Y6"/>
<dbReference type="InterPro" id="IPR036910">
    <property type="entry name" value="HMG_box_dom_sf"/>
</dbReference>
<dbReference type="PROSITE" id="PS50118">
    <property type="entry name" value="HMG_BOX_2"/>
    <property type="match status" value="1"/>
</dbReference>
<sequence length="191" mass="21818">MSSNNCGLEEIDVTLPMTSTQIDTLTKKLKKPLNGFFLFRTAYSQILSGRNIRLNISEVSRKASVKWKAKPDFVKQEFKNLAKQINETISARIPLHTKTQKPKKYKWRPPIMQNSKKYNESKITSDNLIQVQSLPDPPAIDNNQALPFSDNQQQPPINFHQSPFPPIFESVSNSFEQNVSSNFSFETGLML</sequence>
<keyword evidence="4" id="KW-1185">Reference proteome</keyword>
<dbReference type="Gene3D" id="1.10.30.10">
    <property type="entry name" value="High mobility group box domain"/>
    <property type="match status" value="1"/>
</dbReference>